<dbReference type="OrthoDB" id="921445at2"/>
<dbReference type="STRING" id="1334022.SAMN04487907_10736"/>
<name>A0A1I1LDL2_9FLAO</name>
<organism evidence="1 2">
    <name type="scientific">Zunongwangia mangrovi</name>
    <dbReference type="NCBI Taxonomy" id="1334022"/>
    <lineage>
        <taxon>Bacteria</taxon>
        <taxon>Pseudomonadati</taxon>
        <taxon>Bacteroidota</taxon>
        <taxon>Flavobacteriia</taxon>
        <taxon>Flavobacteriales</taxon>
        <taxon>Flavobacteriaceae</taxon>
        <taxon>Zunongwangia</taxon>
    </lineage>
</organism>
<evidence type="ECO:0008006" key="3">
    <source>
        <dbReference type="Google" id="ProtNLM"/>
    </source>
</evidence>
<dbReference type="Proteomes" id="UP000199438">
    <property type="component" value="Unassembled WGS sequence"/>
</dbReference>
<protein>
    <recommendedName>
        <fullName evidence="3">Outer membrane protein beta-barrel domain-containing protein</fullName>
    </recommendedName>
</protein>
<accession>A0A1I1LDL2</accession>
<dbReference type="RefSeq" id="WP_092543723.1">
    <property type="nucleotide sequence ID" value="NZ_FOKV01000007.1"/>
</dbReference>
<gene>
    <name evidence="1" type="ORF">SAMN04487907_10736</name>
</gene>
<sequence length="408" mass="47269">MRKIVLIISILLFNVVCLGQVSFEEAYYITNEGERISGYIEFTNKSNNPENFKFKPSKSSSEQILSIDDVSEVVIRNRAKYIRAIVPVNISSIQVNNLVADRRPNLVEKKIFLYSLVEGRVSLFQYLNEGIRNYYIKEGSDRDFELLIYKKFRNSNNSVGENKRYQQQLLDRFSGNCIDPTSITKLQYRQSPLVKIITAYNNCNKNPEEISESSGETRKSFQLNIRPRVNYNSVSVSNNDYNAYDVELDEKVGFGLGLEAEFILPFFQNKWSLVLEPTFYQKYEPNTTRSTYGSENGPLLIDLEYQSFELPIGIRHYFYLNDNSSIFLTGATIIDMASGEFTYRNYANEVVNSDELDSQINFSLGVGYRYNKLQAEIKYFTNRDLMRSRLSFDADYKNLSLILGYTLF</sequence>
<evidence type="ECO:0000313" key="2">
    <source>
        <dbReference type="Proteomes" id="UP000199438"/>
    </source>
</evidence>
<dbReference type="AlphaFoldDB" id="A0A1I1LDL2"/>
<reference evidence="2" key="1">
    <citation type="submission" date="2016-10" db="EMBL/GenBank/DDBJ databases">
        <authorList>
            <person name="Varghese N."/>
            <person name="Submissions S."/>
        </authorList>
    </citation>
    <scope>NUCLEOTIDE SEQUENCE [LARGE SCALE GENOMIC DNA]</scope>
    <source>
        <strain evidence="2">DSM 24499</strain>
    </source>
</reference>
<evidence type="ECO:0000313" key="1">
    <source>
        <dbReference type="EMBL" id="SFC67620.1"/>
    </source>
</evidence>
<dbReference type="EMBL" id="FOKV01000007">
    <property type="protein sequence ID" value="SFC67620.1"/>
    <property type="molecule type" value="Genomic_DNA"/>
</dbReference>
<proteinExistence type="predicted"/>
<keyword evidence="2" id="KW-1185">Reference proteome</keyword>